<protein>
    <submittedName>
        <fullName evidence="8">CopD family protein</fullName>
    </submittedName>
</protein>
<feature type="domain" description="Copper resistance protein D" evidence="7">
    <location>
        <begin position="197"/>
        <end position="296"/>
    </location>
</feature>
<accession>A0ABS9IS93</accession>
<evidence type="ECO:0000256" key="1">
    <source>
        <dbReference type="ARBA" id="ARBA00004651"/>
    </source>
</evidence>
<evidence type="ECO:0000256" key="3">
    <source>
        <dbReference type="ARBA" id="ARBA00022692"/>
    </source>
</evidence>
<keyword evidence="3 6" id="KW-0812">Transmembrane</keyword>
<comment type="caution">
    <text evidence="8">The sequence shown here is derived from an EMBL/GenBank/DDBJ whole genome shotgun (WGS) entry which is preliminary data.</text>
</comment>
<evidence type="ECO:0000256" key="5">
    <source>
        <dbReference type="ARBA" id="ARBA00023136"/>
    </source>
</evidence>
<evidence type="ECO:0000313" key="8">
    <source>
        <dbReference type="EMBL" id="MCF8588422.1"/>
    </source>
</evidence>
<reference evidence="8 9" key="1">
    <citation type="submission" date="2022-01" db="EMBL/GenBank/DDBJ databases">
        <authorList>
            <person name="Huang Y."/>
        </authorList>
    </citation>
    <scope>NUCLEOTIDE SEQUENCE [LARGE SCALE GENOMIC DNA]</scope>
    <source>
        <strain evidence="8 9">HY366</strain>
    </source>
</reference>
<feature type="transmembrane region" description="Helical" evidence="6">
    <location>
        <begin position="163"/>
        <end position="187"/>
    </location>
</feature>
<dbReference type="EMBL" id="JAKKOR010000006">
    <property type="protein sequence ID" value="MCF8588422.1"/>
    <property type="molecule type" value="Genomic_DNA"/>
</dbReference>
<feature type="transmembrane region" description="Helical" evidence="6">
    <location>
        <begin position="37"/>
        <end position="58"/>
    </location>
</feature>
<keyword evidence="5 6" id="KW-0472">Membrane</keyword>
<keyword evidence="9" id="KW-1185">Reference proteome</keyword>
<dbReference type="RefSeq" id="WP_236997665.1">
    <property type="nucleotide sequence ID" value="NZ_JAKKOR010000006.1"/>
</dbReference>
<dbReference type="Proteomes" id="UP001200110">
    <property type="component" value="Unassembled WGS sequence"/>
</dbReference>
<evidence type="ECO:0000256" key="6">
    <source>
        <dbReference type="SAM" id="Phobius"/>
    </source>
</evidence>
<dbReference type="InterPro" id="IPR008457">
    <property type="entry name" value="Cu-R_CopD_dom"/>
</dbReference>
<evidence type="ECO:0000313" key="9">
    <source>
        <dbReference type="Proteomes" id="UP001200110"/>
    </source>
</evidence>
<keyword evidence="2" id="KW-1003">Cell membrane</keyword>
<feature type="transmembrane region" description="Helical" evidence="6">
    <location>
        <begin position="278"/>
        <end position="297"/>
    </location>
</feature>
<organism evidence="8 9">
    <name type="scientific">Gordonia liuliyuniae</name>
    <dbReference type="NCBI Taxonomy" id="2911517"/>
    <lineage>
        <taxon>Bacteria</taxon>
        <taxon>Bacillati</taxon>
        <taxon>Actinomycetota</taxon>
        <taxon>Actinomycetes</taxon>
        <taxon>Mycobacteriales</taxon>
        <taxon>Gordoniaceae</taxon>
        <taxon>Gordonia</taxon>
    </lineage>
</organism>
<evidence type="ECO:0000259" key="7">
    <source>
        <dbReference type="Pfam" id="PF05425"/>
    </source>
</evidence>
<feature type="transmembrane region" description="Helical" evidence="6">
    <location>
        <begin position="65"/>
        <end position="88"/>
    </location>
</feature>
<evidence type="ECO:0000256" key="4">
    <source>
        <dbReference type="ARBA" id="ARBA00022989"/>
    </source>
</evidence>
<feature type="transmembrane region" description="Helical" evidence="6">
    <location>
        <begin position="207"/>
        <end position="227"/>
    </location>
</feature>
<comment type="subcellular location">
    <subcellularLocation>
        <location evidence="1">Cell membrane</location>
        <topology evidence="1">Multi-pass membrane protein</topology>
    </subcellularLocation>
</comment>
<feature type="transmembrane region" description="Helical" evidence="6">
    <location>
        <begin position="139"/>
        <end position="157"/>
    </location>
</feature>
<dbReference type="Pfam" id="PF05425">
    <property type="entry name" value="CopD"/>
    <property type="match status" value="1"/>
</dbReference>
<feature type="transmembrane region" description="Helical" evidence="6">
    <location>
        <begin position="108"/>
        <end position="127"/>
    </location>
</feature>
<sequence>MTRRRVTVAAAATLAVLVGVVITWALARPDGPEPSAWADGLALTAVSLLFGLGMLDLVDAHPAPVAVAVVAAVWGATSLVAAWLQVAQRVGVGAFDVTLRDVTTGVDAGLPVIVCVLGSLAVLAWSWWTARGTGPANAYVVAAIAGVGILVTSITGHAGQSSWVPVVVGAHALAAAWWVGTIGALVVTVRGRGGWARSLPAFSERAFGVVAVLTATGIIAAVARIGVGTQWWDTGYGRILVAKLILLIAAAALARWHRTTWLAKARRHGVDEATSLRNAGIEVVLLTVVLGLAAGLATTGTL</sequence>
<dbReference type="PANTHER" id="PTHR34820:SF4">
    <property type="entry name" value="INNER MEMBRANE PROTEIN YEBZ"/>
    <property type="match status" value="1"/>
</dbReference>
<dbReference type="InterPro" id="IPR032694">
    <property type="entry name" value="CopC/D"/>
</dbReference>
<dbReference type="PANTHER" id="PTHR34820">
    <property type="entry name" value="INNER MEMBRANE PROTEIN YEBZ"/>
    <property type="match status" value="1"/>
</dbReference>
<keyword evidence="4 6" id="KW-1133">Transmembrane helix</keyword>
<evidence type="ECO:0000256" key="2">
    <source>
        <dbReference type="ARBA" id="ARBA00022475"/>
    </source>
</evidence>
<gene>
    <name evidence="8" type="ORF">L5G33_08100</name>
</gene>
<feature type="transmembrane region" description="Helical" evidence="6">
    <location>
        <begin position="239"/>
        <end position="257"/>
    </location>
</feature>
<name>A0ABS9IS93_9ACTN</name>
<proteinExistence type="predicted"/>